<name>A0A2P5JAG3_STAPS</name>
<accession>A0A2P5JAG3</accession>
<gene>
    <name evidence="2" type="ORF">DD902_03480</name>
    <name evidence="3" type="ORF">DV961_06490</name>
    <name evidence="1" type="ORF">EGV54_00270</name>
</gene>
<organism evidence="3 5">
    <name type="scientific">Staphylococcus pseudintermedius</name>
    <dbReference type="NCBI Taxonomy" id="283734"/>
    <lineage>
        <taxon>Bacteria</taxon>
        <taxon>Bacillati</taxon>
        <taxon>Bacillota</taxon>
        <taxon>Bacilli</taxon>
        <taxon>Bacillales</taxon>
        <taxon>Staphylococcaceae</taxon>
        <taxon>Staphylococcus</taxon>
        <taxon>Staphylococcus intermedius group</taxon>
    </lineage>
</organism>
<keyword evidence="6" id="KW-1185">Reference proteome</keyword>
<dbReference type="EMBL" id="QQPC01000035">
    <property type="protein sequence ID" value="REA81859.1"/>
    <property type="molecule type" value="Genomic_DNA"/>
</dbReference>
<evidence type="ECO:0000313" key="1">
    <source>
        <dbReference type="EMBL" id="EGQ4383534.1"/>
    </source>
</evidence>
<dbReference type="EMBL" id="AAXKXX010000001">
    <property type="protein sequence ID" value="EGQ4383534.1"/>
    <property type="molecule type" value="Genomic_DNA"/>
</dbReference>
<evidence type="ECO:0000313" key="5">
    <source>
        <dbReference type="Proteomes" id="UP000256409"/>
    </source>
</evidence>
<dbReference type="EMBL" id="QEIT01000017">
    <property type="protein sequence ID" value="PWZ76207.1"/>
    <property type="molecule type" value="Genomic_DNA"/>
</dbReference>
<evidence type="ECO:0000313" key="2">
    <source>
        <dbReference type="EMBL" id="PWZ76207.1"/>
    </source>
</evidence>
<reference evidence="5" key="3">
    <citation type="journal article" date="2018" name="Vet. Microbiol.">
        <title>Molecular epidemiology of methicillin-resistant staphylococci amongst veterinary personnel, personnel-owned pets, patients and the hospital environment of two companion animal veterinary hospitals.</title>
        <authorList>
            <person name="Worthing K.A."/>
            <person name="Brown J."/>
            <person name="Gerber L."/>
            <person name="Abraham S."/>
            <person name="Trott D."/>
            <person name="Norris J.M."/>
        </authorList>
    </citation>
    <scope>NUCLEOTIDE SEQUENCE [LARGE SCALE GENOMIC DNA]</scope>
    <source>
        <strain evidence="5">ST496-2</strain>
    </source>
</reference>
<protein>
    <submittedName>
        <fullName evidence="3">RNA-metabolising metallo-beta-lactamase</fullName>
    </submittedName>
</protein>
<reference evidence="3" key="2">
    <citation type="journal article" date="2018" name="Vet. Microbiol.">
        <title>Methicillin-resistant staphylococci amongst veterinary personnel, personnel-owned pets, patients and the hospital environment of two small animal veterinary hospitals.</title>
        <authorList>
            <person name="Worthing K.A."/>
            <person name="Brown J."/>
            <person name="Gerber L."/>
            <person name="Abraham S."/>
            <person name="Trott D."/>
            <person name="Norris J.M."/>
        </authorList>
    </citation>
    <scope>NUCLEOTIDE SEQUENCE</scope>
    <source>
        <strain evidence="3">ST496-2</strain>
    </source>
</reference>
<dbReference type="AlphaFoldDB" id="A0A2P5JAG3"/>
<evidence type="ECO:0000313" key="4">
    <source>
        <dbReference type="Proteomes" id="UP000246800"/>
    </source>
</evidence>
<dbReference type="Proteomes" id="UP000600220">
    <property type="component" value="Unassembled WGS sequence"/>
</dbReference>
<proteinExistence type="predicted"/>
<evidence type="ECO:0000313" key="3">
    <source>
        <dbReference type="EMBL" id="REA81859.1"/>
    </source>
</evidence>
<evidence type="ECO:0000313" key="6">
    <source>
        <dbReference type="Proteomes" id="UP000600220"/>
    </source>
</evidence>
<reference evidence="1 6" key="4">
    <citation type="submission" date="2018-11" db="EMBL/GenBank/DDBJ databases">
        <authorList>
            <consortium name="Veterinary Laboratory Investigation and Response Network"/>
        </authorList>
    </citation>
    <scope>NUCLEOTIDE SEQUENCE [LARGE SCALE GENOMIC DNA]</scope>
    <source>
        <strain evidence="1 6">SPSE-18-VL-LA-PA-Ryan-0021</strain>
    </source>
</reference>
<comment type="caution">
    <text evidence="3">The sequence shown here is derived from an EMBL/GenBank/DDBJ whole genome shotgun (WGS) entry which is preliminary data.</text>
</comment>
<dbReference type="Proteomes" id="UP000256409">
    <property type="component" value="Unassembled WGS sequence"/>
</dbReference>
<dbReference type="Proteomes" id="UP000246800">
    <property type="component" value="Unassembled WGS sequence"/>
</dbReference>
<sequence>MRMSLFFFFTKFKILPPNKYSPSILHSYFIIVDNGNSVHY</sequence>
<reference evidence="2 4" key="1">
    <citation type="journal article" date="2018" name="Vet. Microbiol.">
        <title>Clonal diversity and geographic distribution of methicillin-resistant Staphylococcus pseudintermedius from Australian animals: Discovery of novel sequence types.</title>
        <authorList>
            <person name="Worthing K.A."/>
            <person name="Abraham S."/>
            <person name="Coombs G.W."/>
            <person name="Pang S."/>
            <person name="Saputra S."/>
            <person name="Jordan D."/>
            <person name="Trott D.J."/>
            <person name="Norris J.M."/>
        </authorList>
    </citation>
    <scope>NUCLEOTIDE SEQUENCE [LARGE SCALE GENOMIC DNA]</scope>
    <source>
        <strain evidence="2 4">ST525 1</strain>
    </source>
</reference>